<evidence type="ECO:0000313" key="2">
    <source>
        <dbReference type="EMBL" id="ABG83758.1"/>
    </source>
</evidence>
<evidence type="ECO:0000259" key="1">
    <source>
        <dbReference type="Pfam" id="PF07872"/>
    </source>
</evidence>
<sequence length="75" mass="8387">MAKAILTKKSLVLKYQKGVDDSGSPKFSTQKFSKIKVDAEDEKLYEVGKALADLLSSRVNSVLKEDDFKFVDDTQ</sequence>
<accession>A0A0H2YTB3</accession>
<dbReference type="STRING" id="195103.CPF_0109"/>
<keyword evidence="3" id="KW-1185">Reference proteome</keyword>
<dbReference type="InterPro" id="IPR012454">
    <property type="entry name" value="DUF1659"/>
</dbReference>
<dbReference type="Pfam" id="PF07872">
    <property type="entry name" value="DUF1659"/>
    <property type="match status" value="1"/>
</dbReference>
<dbReference type="KEGG" id="cpf:CPF_0109"/>
<dbReference type="RefSeq" id="WP_003448542.1">
    <property type="nucleotide sequence ID" value="NC_008261.1"/>
</dbReference>
<dbReference type="Proteomes" id="UP000001823">
    <property type="component" value="Chromosome"/>
</dbReference>
<dbReference type="AlphaFoldDB" id="A0A0H2YTB3"/>
<feature type="domain" description="DUF1659" evidence="1">
    <location>
        <begin position="3"/>
        <end position="69"/>
    </location>
</feature>
<evidence type="ECO:0000313" key="3">
    <source>
        <dbReference type="Proteomes" id="UP000001823"/>
    </source>
</evidence>
<proteinExistence type="predicted"/>
<dbReference type="HOGENOM" id="CLU_196603_3_0_9"/>
<name>A0A0H2YTB3_CLOP1</name>
<gene>
    <name evidence="2" type="ordered locus">CPF_0109</name>
</gene>
<protein>
    <recommendedName>
        <fullName evidence="1">DUF1659 domain-containing protein</fullName>
    </recommendedName>
</protein>
<dbReference type="EMBL" id="CP000246">
    <property type="protein sequence ID" value="ABG83758.1"/>
    <property type="molecule type" value="Genomic_DNA"/>
</dbReference>
<organism evidence="2 3">
    <name type="scientific">Clostridium perfringens (strain ATCC 13124 / DSM 756 / JCM 1290 / NCIMB 6125 / NCTC 8237 / Type A)</name>
    <dbReference type="NCBI Taxonomy" id="195103"/>
    <lineage>
        <taxon>Bacteria</taxon>
        <taxon>Bacillati</taxon>
        <taxon>Bacillota</taxon>
        <taxon>Clostridia</taxon>
        <taxon>Eubacteriales</taxon>
        <taxon>Clostridiaceae</taxon>
        <taxon>Clostridium</taxon>
    </lineage>
</organism>
<dbReference type="PaxDb" id="195103-CPF_0109"/>
<reference evidence="2 3" key="1">
    <citation type="journal article" date="2006" name="Genome Res.">
        <title>Skewed genomic variability in strains of the toxigenic bacterial pathogen, Clostridium perfringens.</title>
        <authorList>
            <person name="Myers G.S."/>
            <person name="Rasko D.A."/>
            <person name="Cheung J.K."/>
            <person name="Ravel J."/>
            <person name="Seshadri R."/>
            <person name="Deboy R.T."/>
            <person name="Ren Q."/>
            <person name="Varga J."/>
            <person name="Awad M.M."/>
            <person name="Brinkac L.M."/>
            <person name="Daugherty S.C."/>
            <person name="Haft D.H."/>
            <person name="Dodson R.J."/>
            <person name="Madupu R."/>
            <person name="Nelson W.C."/>
            <person name="Rosovitz M.J."/>
            <person name="Sullivan S.A."/>
            <person name="Khouri H."/>
            <person name="Dimitrov G.I."/>
            <person name="Watkins K.L."/>
            <person name="Mulligan S."/>
            <person name="Benton J."/>
            <person name="Radune D."/>
            <person name="Fisher D.J."/>
            <person name="Atkins H.S."/>
            <person name="Hiscox T."/>
            <person name="Jost B.H."/>
            <person name="Billington S.J."/>
            <person name="Songer J.G."/>
            <person name="McClane B.A."/>
            <person name="Titball R.W."/>
            <person name="Rood J.I."/>
            <person name="Melville S.B."/>
            <person name="Paulsen I.T."/>
        </authorList>
    </citation>
    <scope>NUCLEOTIDE SEQUENCE [LARGE SCALE GENOMIC DNA]</scope>
    <source>
        <strain evidence="3">ATCC 13124 / DSM 756 / JCM 1290 / NCIMB 6125 / NCTC 8237 / S 107 / Type A</strain>
    </source>
</reference>
<dbReference type="GeneID" id="93000581"/>